<comment type="caution">
    <text evidence="1">The sequence shown here is derived from an EMBL/GenBank/DDBJ whole genome shotgun (WGS) entry which is preliminary data.</text>
</comment>
<dbReference type="Proteomes" id="UP000715095">
    <property type="component" value="Unassembled WGS sequence"/>
</dbReference>
<keyword evidence="2" id="KW-1185">Reference proteome</keyword>
<dbReference type="RefSeq" id="WP_205104902.1">
    <property type="nucleotide sequence ID" value="NZ_JACJJC010000158.1"/>
</dbReference>
<accession>A0ABS2DV13</accession>
<evidence type="ECO:0000313" key="2">
    <source>
        <dbReference type="Proteomes" id="UP000715095"/>
    </source>
</evidence>
<proteinExistence type="predicted"/>
<sequence>VNIYKNSITKFVSTYTSQTPDSDFEYVKITNKDTGVINAEAEAIFEINKNSESGDLPIEIFSSSSGKSTVTVEGFKSDSLEIAWDLKEDWEKYSSWEGGTLTITDVLEGSLAAQQITESFTDTFGTNTELKFIGEDDWASEGLVSESSTAVFNAEIGNKLIDQGYAGNIVTNFNLNNASSYGAAQDLTIGTGTGEVIKDSIGFRKVEGVSSVTVNSSKYFALIGQPAGGELIVGGAPVTLDNGTLMLGVSGVETARADSSTAGTLETITMQNGSHVAT</sequence>
<feature type="non-terminal residue" evidence="1">
    <location>
        <position position="1"/>
    </location>
</feature>
<organism evidence="1 2">
    <name type="scientific">Sutterella massiliensis</name>
    <dbReference type="NCBI Taxonomy" id="1816689"/>
    <lineage>
        <taxon>Bacteria</taxon>
        <taxon>Pseudomonadati</taxon>
        <taxon>Pseudomonadota</taxon>
        <taxon>Betaproteobacteria</taxon>
        <taxon>Burkholderiales</taxon>
        <taxon>Sutterellaceae</taxon>
        <taxon>Sutterella</taxon>
    </lineage>
</organism>
<feature type="non-terminal residue" evidence="1">
    <location>
        <position position="278"/>
    </location>
</feature>
<protein>
    <submittedName>
        <fullName evidence="1">Uncharacterized protein</fullName>
    </submittedName>
</protein>
<gene>
    <name evidence="1" type="ORF">H6A60_11835</name>
</gene>
<name>A0ABS2DV13_9BURK</name>
<reference evidence="1 2" key="1">
    <citation type="journal article" date="2021" name="Sci. Rep.">
        <title>The distribution of antibiotic resistance genes in chicken gut microbiota commensals.</title>
        <authorList>
            <person name="Juricova H."/>
            <person name="Matiasovicova J."/>
            <person name="Kubasova T."/>
            <person name="Cejkova D."/>
            <person name="Rychlik I."/>
        </authorList>
    </citation>
    <scope>NUCLEOTIDE SEQUENCE [LARGE SCALE GENOMIC DNA]</scope>
    <source>
        <strain evidence="1 2">An829</strain>
    </source>
</reference>
<dbReference type="EMBL" id="JACJJC010000158">
    <property type="protein sequence ID" value="MBM6705155.1"/>
    <property type="molecule type" value="Genomic_DNA"/>
</dbReference>
<evidence type="ECO:0000313" key="1">
    <source>
        <dbReference type="EMBL" id="MBM6705155.1"/>
    </source>
</evidence>